<dbReference type="EMBL" id="CP053452">
    <property type="protein sequence ID" value="QJX01175.1"/>
    <property type="molecule type" value="Genomic_DNA"/>
</dbReference>
<proteinExistence type="predicted"/>
<evidence type="ECO:0000259" key="1">
    <source>
        <dbReference type="Pfam" id="PF03288"/>
    </source>
</evidence>
<feature type="domain" description="DNA primase/nucleoside triphosphatase C-terminal" evidence="1">
    <location>
        <begin position="17"/>
        <end position="66"/>
    </location>
</feature>
<dbReference type="InterPro" id="IPR036390">
    <property type="entry name" value="WH_DNA-bd_sf"/>
</dbReference>
<evidence type="ECO:0000313" key="2">
    <source>
        <dbReference type="EMBL" id="QJX01175.1"/>
    </source>
</evidence>
<dbReference type="Pfam" id="PF03288">
    <property type="entry name" value="Pox_D5"/>
    <property type="match status" value="1"/>
</dbReference>
<dbReference type="SUPFAM" id="SSF46785">
    <property type="entry name" value="Winged helix' DNA-binding domain"/>
    <property type="match status" value="1"/>
</dbReference>
<dbReference type="Gene3D" id="1.10.10.10">
    <property type="entry name" value="Winged helix-like DNA-binding domain superfamily/Winged helix DNA-binding domain"/>
    <property type="match status" value="1"/>
</dbReference>
<keyword evidence="3" id="KW-1185">Reference proteome</keyword>
<dbReference type="Proteomes" id="UP000503447">
    <property type="component" value="Chromosome"/>
</dbReference>
<protein>
    <recommendedName>
        <fullName evidence="1">DNA primase/nucleoside triphosphatase C-terminal domain-containing protein</fullName>
    </recommendedName>
</protein>
<dbReference type="AlphaFoldDB" id="A0A6M5Z658"/>
<dbReference type="InterPro" id="IPR036388">
    <property type="entry name" value="WH-like_DNA-bd_sf"/>
</dbReference>
<dbReference type="KEGG" id="ftj:FTUN_8814"/>
<reference evidence="3" key="1">
    <citation type="submission" date="2020-05" db="EMBL/GenBank/DDBJ databases">
        <title>Frigoriglobus tundricola gen. nov., sp. nov., a psychrotolerant cellulolytic planctomycete of the family Gemmataceae with two divergent copies of 16S rRNA gene.</title>
        <authorList>
            <person name="Kulichevskaya I.S."/>
            <person name="Ivanova A.A."/>
            <person name="Naumoff D.G."/>
            <person name="Beletsky A.V."/>
            <person name="Rijpstra W.I.C."/>
            <person name="Sinninghe Damste J.S."/>
            <person name="Mardanov A.V."/>
            <person name="Ravin N.V."/>
            <person name="Dedysh S.N."/>
        </authorList>
    </citation>
    <scope>NUCLEOTIDE SEQUENCE [LARGE SCALE GENOMIC DNA]</scope>
    <source>
        <strain evidence="3">PL17</strain>
    </source>
</reference>
<evidence type="ECO:0000313" key="3">
    <source>
        <dbReference type="Proteomes" id="UP000503447"/>
    </source>
</evidence>
<gene>
    <name evidence="2" type="ORF">FTUN_8814</name>
</gene>
<name>A0A6M5Z658_9BACT</name>
<sequence>MVGAEEIVNEFTRLSSPLAGFIEDCCEVGPDKEQAADDLFRGWANWCQQNGHEVGSRTSFGTKLRAAVVGLGRVRVRDGDKLVWSYRGLRLTGEAANSVNVIG</sequence>
<organism evidence="2 3">
    <name type="scientific">Frigoriglobus tundricola</name>
    <dbReference type="NCBI Taxonomy" id="2774151"/>
    <lineage>
        <taxon>Bacteria</taxon>
        <taxon>Pseudomonadati</taxon>
        <taxon>Planctomycetota</taxon>
        <taxon>Planctomycetia</taxon>
        <taxon>Gemmatales</taxon>
        <taxon>Gemmataceae</taxon>
        <taxon>Frigoriglobus</taxon>
    </lineage>
</organism>
<dbReference type="InterPro" id="IPR004968">
    <property type="entry name" value="DNA_primase/NTPase_C"/>
</dbReference>
<accession>A0A6M5Z658</accession>